<proteinExistence type="predicted"/>
<name>A0A0L6UIE3_9BASI</name>
<organism evidence="2 3">
    <name type="scientific">Puccinia sorghi</name>
    <dbReference type="NCBI Taxonomy" id="27349"/>
    <lineage>
        <taxon>Eukaryota</taxon>
        <taxon>Fungi</taxon>
        <taxon>Dikarya</taxon>
        <taxon>Basidiomycota</taxon>
        <taxon>Pucciniomycotina</taxon>
        <taxon>Pucciniomycetes</taxon>
        <taxon>Pucciniales</taxon>
        <taxon>Pucciniaceae</taxon>
        <taxon>Puccinia</taxon>
    </lineage>
</organism>
<comment type="caution">
    <text evidence="2">The sequence shown here is derived from an EMBL/GenBank/DDBJ whole genome shotgun (WGS) entry which is preliminary data.</text>
</comment>
<evidence type="ECO:0000256" key="1">
    <source>
        <dbReference type="SAM" id="MobiDB-lite"/>
    </source>
</evidence>
<feature type="non-terminal residue" evidence="2">
    <location>
        <position position="1"/>
    </location>
</feature>
<keyword evidence="3" id="KW-1185">Reference proteome</keyword>
<protein>
    <submittedName>
        <fullName evidence="2">Uncharacterized protein</fullName>
    </submittedName>
</protein>
<dbReference type="Proteomes" id="UP000037035">
    <property type="component" value="Unassembled WGS sequence"/>
</dbReference>
<feature type="region of interest" description="Disordered" evidence="1">
    <location>
        <begin position="1"/>
        <end position="28"/>
    </location>
</feature>
<reference evidence="2 3" key="1">
    <citation type="submission" date="2015-08" db="EMBL/GenBank/DDBJ databases">
        <title>Next Generation Sequencing and Analysis of the Genome of Puccinia sorghi L Schw, the Causal Agent of Maize Common Rust.</title>
        <authorList>
            <person name="Rochi L."/>
            <person name="Burguener G."/>
            <person name="Darino M."/>
            <person name="Turjanski A."/>
            <person name="Kreff E."/>
            <person name="Dieguez M.J."/>
            <person name="Sacco F."/>
        </authorList>
    </citation>
    <scope>NUCLEOTIDE SEQUENCE [LARGE SCALE GENOMIC DNA]</scope>
    <source>
        <strain evidence="2 3">RO10H11247</strain>
    </source>
</reference>
<accession>A0A0L6UIE3</accession>
<dbReference type="EMBL" id="LAVV01011027">
    <property type="protein sequence ID" value="KNZ48283.1"/>
    <property type="molecule type" value="Genomic_DNA"/>
</dbReference>
<evidence type="ECO:0000313" key="3">
    <source>
        <dbReference type="Proteomes" id="UP000037035"/>
    </source>
</evidence>
<dbReference type="AlphaFoldDB" id="A0A0L6UIE3"/>
<evidence type="ECO:0000313" key="2">
    <source>
        <dbReference type="EMBL" id="KNZ48283.1"/>
    </source>
</evidence>
<gene>
    <name evidence="2" type="ORF">VP01_5778g1</name>
</gene>
<dbReference type="VEuPathDB" id="FungiDB:VP01_5778g1"/>
<sequence>LRHKGPPKIKNSDINIRSPQDYMLPRSGSDSKQASLMFYGLQSFHFLSPEVKKALEELINIRTHLISRHKREKYELGENYAKAFLLRDERS</sequence>